<comment type="caution">
    <text evidence="2">The sequence shown here is derived from an EMBL/GenBank/DDBJ whole genome shotgun (WGS) entry which is preliminary data.</text>
</comment>
<keyword evidence="1" id="KW-0732">Signal</keyword>
<evidence type="ECO:0008006" key="4">
    <source>
        <dbReference type="Google" id="ProtNLM"/>
    </source>
</evidence>
<reference evidence="2 3" key="1">
    <citation type="submission" date="2018-06" db="EMBL/GenBank/DDBJ databases">
        <title>Pseudomonas jilinensis sp. nov., isolated from the production water of Jilin Oilfield in China.</title>
        <authorList>
            <person name="Wang J."/>
        </authorList>
    </citation>
    <scope>NUCLEOTIDE SEQUENCE [LARGE SCALE GENOMIC DNA]</scope>
    <source>
        <strain evidence="2 3">JS15-10A1</strain>
    </source>
</reference>
<dbReference type="EMBL" id="QJSA01000008">
    <property type="protein sequence ID" value="RHW21144.1"/>
    <property type="molecule type" value="Genomic_DNA"/>
</dbReference>
<dbReference type="Gene3D" id="3.40.50.2300">
    <property type="match status" value="1"/>
</dbReference>
<protein>
    <recommendedName>
        <fullName evidence="4">ABC transporter substrate-binding protein</fullName>
    </recommendedName>
</protein>
<evidence type="ECO:0000256" key="1">
    <source>
        <dbReference type="SAM" id="SignalP"/>
    </source>
</evidence>
<dbReference type="PANTHER" id="PTHR35271:SF1">
    <property type="entry name" value="ABC TRANSPORTER, SUBSTRATE-BINDING LIPOPROTEIN"/>
    <property type="match status" value="1"/>
</dbReference>
<dbReference type="AlphaFoldDB" id="A0A396RX18"/>
<sequence>MKAWRQLLFAVLLILLGSTSALASDIAVVLPAHTELTREFVQNLKQQRPADRITTHLLDEQPAPESADFIITLGQRALEWRLLQDLETPTLASYITLDGLTRLGRPVLPSSLQLLLASAKPDRQLHLAKLLIPRLSSSGLLYSETQQWQLFDWEQAARRHNLQINSALVEDSAHLPRRLIDLLADSDVLIGLDDPSIYNADQVKTILLTSYARNKVLIGPSAPFIGAGSLSTTYSTPTDMARSLAQLMDMPWVAGRISYPSHFSVLSNPQVARSLGLTLPEDKQLAQLIAAQEQQQ</sequence>
<evidence type="ECO:0000313" key="3">
    <source>
        <dbReference type="Proteomes" id="UP000265745"/>
    </source>
</evidence>
<organism evidence="2 3">
    <name type="scientific">Pseudomonas jilinensis</name>
    <dbReference type="NCBI Taxonomy" id="2078689"/>
    <lineage>
        <taxon>Bacteria</taxon>
        <taxon>Pseudomonadati</taxon>
        <taxon>Pseudomonadota</taxon>
        <taxon>Gammaproteobacteria</taxon>
        <taxon>Pseudomonadales</taxon>
        <taxon>Pseudomonadaceae</taxon>
        <taxon>Pseudomonas</taxon>
    </lineage>
</organism>
<dbReference type="InterPro" id="IPR007487">
    <property type="entry name" value="ABC_transpt-TYRBP-like"/>
</dbReference>
<feature type="signal peptide" evidence="1">
    <location>
        <begin position="1"/>
        <end position="23"/>
    </location>
</feature>
<name>A0A396RX18_9PSED</name>
<proteinExistence type="predicted"/>
<dbReference type="PANTHER" id="PTHR35271">
    <property type="entry name" value="ABC TRANSPORTER, SUBSTRATE-BINDING LIPOPROTEIN-RELATED"/>
    <property type="match status" value="1"/>
</dbReference>
<keyword evidence="3" id="KW-1185">Reference proteome</keyword>
<dbReference type="RefSeq" id="WP_119701400.1">
    <property type="nucleotide sequence ID" value="NZ_QJSA01000008.1"/>
</dbReference>
<evidence type="ECO:0000313" key="2">
    <source>
        <dbReference type="EMBL" id="RHW21144.1"/>
    </source>
</evidence>
<dbReference type="Proteomes" id="UP000265745">
    <property type="component" value="Unassembled WGS sequence"/>
</dbReference>
<accession>A0A396RX18</accession>
<feature type="chain" id="PRO_5017292683" description="ABC transporter substrate-binding protein" evidence="1">
    <location>
        <begin position="24"/>
        <end position="296"/>
    </location>
</feature>
<gene>
    <name evidence="2" type="ORF">C2846_10460</name>
</gene>
<dbReference type="OrthoDB" id="9178917at2"/>